<proteinExistence type="predicted"/>
<dbReference type="Proteomes" id="UP001521150">
    <property type="component" value="Unassembled WGS sequence"/>
</dbReference>
<keyword evidence="2" id="KW-1185">Reference proteome</keyword>
<name>A0ABS8ZL56_9PSEU</name>
<protein>
    <recommendedName>
        <fullName evidence="3">Excreted virulence factor EspC, type VII ESX diderm</fullName>
    </recommendedName>
</protein>
<evidence type="ECO:0000313" key="1">
    <source>
        <dbReference type="EMBL" id="MCE7008536.1"/>
    </source>
</evidence>
<accession>A0ABS8ZL56</accession>
<dbReference type="RefSeq" id="WP_233730027.1">
    <property type="nucleotide sequence ID" value="NZ_JAJVCN010000003.1"/>
</dbReference>
<gene>
    <name evidence="1" type="ORF">LWC34_37850</name>
</gene>
<sequence>MPDGFAVDLNVLAAHERELKALIAGLPDAASAGANLWNPQAFGVVGMVFAQVLNRWTNDAAEYVGKVKAAGDSVADRFTAMRTAYDENDKSLKDAFTKLREGMDEAAP</sequence>
<reference evidence="1 2" key="1">
    <citation type="submission" date="2021-12" db="EMBL/GenBank/DDBJ databases">
        <title>Genome sequence of Kibdelosporangium philippinense ATCC 49844.</title>
        <authorList>
            <person name="Fedorov E.A."/>
            <person name="Omeragic M."/>
            <person name="Shalygina K.F."/>
            <person name="Maclea K.S."/>
        </authorList>
    </citation>
    <scope>NUCLEOTIDE SEQUENCE [LARGE SCALE GENOMIC DNA]</scope>
    <source>
        <strain evidence="1 2">ATCC 49844</strain>
    </source>
</reference>
<evidence type="ECO:0008006" key="3">
    <source>
        <dbReference type="Google" id="ProtNLM"/>
    </source>
</evidence>
<dbReference type="EMBL" id="JAJVCN010000003">
    <property type="protein sequence ID" value="MCE7008536.1"/>
    <property type="molecule type" value="Genomic_DNA"/>
</dbReference>
<evidence type="ECO:0000313" key="2">
    <source>
        <dbReference type="Proteomes" id="UP001521150"/>
    </source>
</evidence>
<organism evidence="1 2">
    <name type="scientific">Kibdelosporangium philippinense</name>
    <dbReference type="NCBI Taxonomy" id="211113"/>
    <lineage>
        <taxon>Bacteria</taxon>
        <taxon>Bacillati</taxon>
        <taxon>Actinomycetota</taxon>
        <taxon>Actinomycetes</taxon>
        <taxon>Pseudonocardiales</taxon>
        <taxon>Pseudonocardiaceae</taxon>
        <taxon>Kibdelosporangium</taxon>
    </lineage>
</organism>
<comment type="caution">
    <text evidence="1">The sequence shown here is derived from an EMBL/GenBank/DDBJ whole genome shotgun (WGS) entry which is preliminary data.</text>
</comment>